<evidence type="ECO:0000256" key="5">
    <source>
        <dbReference type="SAM" id="SignalP"/>
    </source>
</evidence>
<dbReference type="Pfam" id="PF04234">
    <property type="entry name" value="CopC"/>
    <property type="match status" value="1"/>
</dbReference>
<keyword evidence="4" id="KW-0186">Copper</keyword>
<comment type="caution">
    <text evidence="7">The sequence shown here is derived from an EMBL/GenBank/DDBJ whole genome shotgun (WGS) entry which is preliminary data.</text>
</comment>
<name>A0ABP7JXN4_9PSEU</name>
<dbReference type="InterPro" id="IPR007348">
    <property type="entry name" value="CopC_dom"/>
</dbReference>
<comment type="subcellular location">
    <subcellularLocation>
        <location evidence="1">Cell envelope</location>
    </subcellularLocation>
</comment>
<dbReference type="PANTHER" id="PTHR34820">
    <property type="entry name" value="INNER MEMBRANE PROTEIN YEBZ"/>
    <property type="match status" value="1"/>
</dbReference>
<gene>
    <name evidence="7" type="ORF">GCM10022380_89100</name>
</gene>
<dbReference type="InterPro" id="IPR014756">
    <property type="entry name" value="Ig_E-set"/>
</dbReference>
<feature type="chain" id="PRO_5045790253" evidence="5">
    <location>
        <begin position="25"/>
        <end position="172"/>
    </location>
</feature>
<evidence type="ECO:0000256" key="1">
    <source>
        <dbReference type="ARBA" id="ARBA00004196"/>
    </source>
</evidence>
<sequence length="172" mass="16910">MKRILLALAASALAMLVAAPPALAHTGLLSSDPAEGDGLSTPPQQIRLNFNNSMNAEVSTVAITGPGGSQGQVGKLTVEGTALTAPVQATGPAGEYTLGYRVLSEDGHPVTGAVRFTLTAAALVAPASTGAPIPTVTSTATAASAVGTAAASSQQAGMPVWAGSFSRLCSLV</sequence>
<evidence type="ECO:0000259" key="6">
    <source>
        <dbReference type="Pfam" id="PF04234"/>
    </source>
</evidence>
<dbReference type="EMBL" id="BAABCM010000030">
    <property type="protein sequence ID" value="GAA3858158.1"/>
    <property type="molecule type" value="Genomic_DNA"/>
</dbReference>
<evidence type="ECO:0000256" key="4">
    <source>
        <dbReference type="ARBA" id="ARBA00023008"/>
    </source>
</evidence>
<feature type="domain" description="CopC" evidence="6">
    <location>
        <begin position="25"/>
        <end position="118"/>
    </location>
</feature>
<feature type="signal peptide" evidence="5">
    <location>
        <begin position="1"/>
        <end position="24"/>
    </location>
</feature>
<reference evidence="8" key="1">
    <citation type="journal article" date="2019" name="Int. J. Syst. Evol. Microbiol.">
        <title>The Global Catalogue of Microorganisms (GCM) 10K type strain sequencing project: providing services to taxonomists for standard genome sequencing and annotation.</title>
        <authorList>
            <consortium name="The Broad Institute Genomics Platform"/>
            <consortium name="The Broad Institute Genome Sequencing Center for Infectious Disease"/>
            <person name="Wu L."/>
            <person name="Ma J."/>
        </authorList>
    </citation>
    <scope>NUCLEOTIDE SEQUENCE [LARGE SCALE GENOMIC DNA]</scope>
    <source>
        <strain evidence="8">JCM 17017</strain>
    </source>
</reference>
<dbReference type="PANTHER" id="PTHR34820:SF4">
    <property type="entry name" value="INNER MEMBRANE PROTEIN YEBZ"/>
    <property type="match status" value="1"/>
</dbReference>
<evidence type="ECO:0000256" key="2">
    <source>
        <dbReference type="ARBA" id="ARBA00022723"/>
    </source>
</evidence>
<evidence type="ECO:0000313" key="7">
    <source>
        <dbReference type="EMBL" id="GAA3858158.1"/>
    </source>
</evidence>
<dbReference type="SUPFAM" id="SSF81296">
    <property type="entry name" value="E set domains"/>
    <property type="match status" value="1"/>
</dbReference>
<dbReference type="InterPro" id="IPR032694">
    <property type="entry name" value="CopC/D"/>
</dbReference>
<dbReference type="RefSeq" id="WP_237340225.1">
    <property type="nucleotide sequence ID" value="NZ_BAABCM010000030.1"/>
</dbReference>
<keyword evidence="3 5" id="KW-0732">Signal</keyword>
<dbReference type="Gene3D" id="2.60.40.1220">
    <property type="match status" value="1"/>
</dbReference>
<dbReference type="Proteomes" id="UP001501624">
    <property type="component" value="Unassembled WGS sequence"/>
</dbReference>
<dbReference type="InterPro" id="IPR014755">
    <property type="entry name" value="Cu-Rt/internalin_Ig-like"/>
</dbReference>
<evidence type="ECO:0000313" key="8">
    <source>
        <dbReference type="Proteomes" id="UP001501624"/>
    </source>
</evidence>
<keyword evidence="2" id="KW-0479">Metal-binding</keyword>
<organism evidence="7 8">
    <name type="scientific">Amycolatopsis tucumanensis</name>
    <dbReference type="NCBI Taxonomy" id="401106"/>
    <lineage>
        <taxon>Bacteria</taxon>
        <taxon>Bacillati</taxon>
        <taxon>Actinomycetota</taxon>
        <taxon>Actinomycetes</taxon>
        <taxon>Pseudonocardiales</taxon>
        <taxon>Pseudonocardiaceae</taxon>
        <taxon>Amycolatopsis</taxon>
    </lineage>
</organism>
<evidence type="ECO:0000256" key="3">
    <source>
        <dbReference type="ARBA" id="ARBA00022729"/>
    </source>
</evidence>
<keyword evidence="8" id="KW-1185">Reference proteome</keyword>
<proteinExistence type="predicted"/>
<accession>A0ABP7JXN4</accession>
<protein>
    <submittedName>
        <fullName evidence="7">Copper resistance protein CopC</fullName>
    </submittedName>
</protein>